<feature type="domain" description="Telomere-associated protein Rif1 N-terminal" evidence="8">
    <location>
        <begin position="127"/>
        <end position="501"/>
    </location>
</feature>
<organism evidence="9 10">
    <name type="scientific">Exophiala sideris</name>
    <dbReference type="NCBI Taxonomy" id="1016849"/>
    <lineage>
        <taxon>Eukaryota</taxon>
        <taxon>Fungi</taxon>
        <taxon>Dikarya</taxon>
        <taxon>Ascomycota</taxon>
        <taxon>Pezizomycotina</taxon>
        <taxon>Eurotiomycetes</taxon>
        <taxon>Chaetothyriomycetidae</taxon>
        <taxon>Chaetothyriales</taxon>
        <taxon>Herpotrichiellaceae</taxon>
        <taxon>Exophiala</taxon>
    </lineage>
</organism>
<keyword evidence="5" id="KW-0539">Nucleus</keyword>
<name>A0ABR0J7X2_9EURO</name>
<feature type="compositionally biased region" description="Polar residues" evidence="7">
    <location>
        <begin position="54"/>
        <end position="80"/>
    </location>
</feature>
<feature type="region of interest" description="Disordered" evidence="7">
    <location>
        <begin position="1022"/>
        <end position="1048"/>
    </location>
</feature>
<evidence type="ECO:0000313" key="9">
    <source>
        <dbReference type="EMBL" id="KAK5058200.1"/>
    </source>
</evidence>
<evidence type="ECO:0000256" key="7">
    <source>
        <dbReference type="SAM" id="MobiDB-lite"/>
    </source>
</evidence>
<feature type="compositionally biased region" description="Basic and acidic residues" evidence="7">
    <location>
        <begin position="1071"/>
        <end position="1081"/>
    </location>
</feature>
<dbReference type="PANTHER" id="PTHR22928">
    <property type="entry name" value="TELOMERE-ASSOCIATED PROTEIN RIF1"/>
    <property type="match status" value="1"/>
</dbReference>
<dbReference type="InterPro" id="IPR022031">
    <property type="entry name" value="Rif1_N"/>
</dbReference>
<proteinExistence type="predicted"/>
<evidence type="ECO:0000256" key="4">
    <source>
        <dbReference type="ARBA" id="ARBA00022895"/>
    </source>
</evidence>
<feature type="compositionally biased region" description="Basic and acidic residues" evidence="7">
    <location>
        <begin position="1215"/>
        <end position="1237"/>
    </location>
</feature>
<evidence type="ECO:0000256" key="5">
    <source>
        <dbReference type="ARBA" id="ARBA00023242"/>
    </source>
</evidence>
<feature type="compositionally biased region" description="Basic and acidic residues" evidence="7">
    <location>
        <begin position="977"/>
        <end position="987"/>
    </location>
</feature>
<dbReference type="Pfam" id="PF12231">
    <property type="entry name" value="Rif1_N"/>
    <property type="match status" value="1"/>
</dbReference>
<feature type="region of interest" description="Disordered" evidence="7">
    <location>
        <begin position="1060"/>
        <end position="1082"/>
    </location>
</feature>
<reference evidence="9 10" key="1">
    <citation type="submission" date="2023-08" db="EMBL/GenBank/DDBJ databases">
        <title>Black Yeasts Isolated from many extreme environments.</title>
        <authorList>
            <person name="Coleine C."/>
            <person name="Stajich J.E."/>
            <person name="Selbmann L."/>
        </authorList>
    </citation>
    <scope>NUCLEOTIDE SEQUENCE [LARGE SCALE GENOMIC DNA]</scope>
    <source>
        <strain evidence="9 10">CCFEE 6328</strain>
    </source>
</reference>
<feature type="region of interest" description="Disordered" evidence="7">
    <location>
        <begin position="977"/>
        <end position="1010"/>
    </location>
</feature>
<evidence type="ECO:0000256" key="6">
    <source>
        <dbReference type="ARBA" id="ARBA00023306"/>
    </source>
</evidence>
<accession>A0ABR0J7X2</accession>
<comment type="caution">
    <text evidence="9">The sequence shown here is derived from an EMBL/GenBank/DDBJ whole genome shotgun (WGS) entry which is preliminary data.</text>
</comment>
<dbReference type="EMBL" id="JAVRRF010000015">
    <property type="protein sequence ID" value="KAK5058200.1"/>
    <property type="molecule type" value="Genomic_DNA"/>
</dbReference>
<evidence type="ECO:0000256" key="2">
    <source>
        <dbReference type="ARBA" id="ARBA00004574"/>
    </source>
</evidence>
<feature type="region of interest" description="Disordered" evidence="7">
    <location>
        <begin position="1385"/>
        <end position="1409"/>
    </location>
</feature>
<keyword evidence="10" id="KW-1185">Reference proteome</keyword>
<evidence type="ECO:0000256" key="1">
    <source>
        <dbReference type="ARBA" id="ARBA00004123"/>
    </source>
</evidence>
<feature type="compositionally biased region" description="Basic residues" evidence="7">
    <location>
        <begin position="1330"/>
        <end position="1346"/>
    </location>
</feature>
<feature type="compositionally biased region" description="Polar residues" evidence="7">
    <location>
        <begin position="28"/>
        <end position="46"/>
    </location>
</feature>
<feature type="region of interest" description="Disordered" evidence="7">
    <location>
        <begin position="1169"/>
        <end position="1351"/>
    </location>
</feature>
<dbReference type="Proteomes" id="UP001345691">
    <property type="component" value="Unassembled WGS sequence"/>
</dbReference>
<feature type="compositionally biased region" description="Low complexity" evidence="7">
    <location>
        <begin position="1272"/>
        <end position="1282"/>
    </location>
</feature>
<feature type="region of interest" description="Disordered" evidence="7">
    <location>
        <begin position="878"/>
        <end position="926"/>
    </location>
</feature>
<evidence type="ECO:0000313" key="10">
    <source>
        <dbReference type="Proteomes" id="UP001345691"/>
    </source>
</evidence>
<gene>
    <name evidence="9" type="ORF">LTR69_007198</name>
</gene>
<dbReference type="SUPFAM" id="SSF48371">
    <property type="entry name" value="ARM repeat"/>
    <property type="match status" value="1"/>
</dbReference>
<feature type="region of interest" description="Disordered" evidence="7">
    <location>
        <begin position="1"/>
        <end position="80"/>
    </location>
</feature>
<protein>
    <recommendedName>
        <fullName evidence="8">Telomere-associated protein Rif1 N-terminal domain-containing protein</fullName>
    </recommendedName>
</protein>
<feature type="compositionally biased region" description="Basic and acidic residues" evidence="7">
    <location>
        <begin position="888"/>
        <end position="897"/>
    </location>
</feature>
<dbReference type="PANTHER" id="PTHR22928:SF3">
    <property type="entry name" value="TELOMERE-ASSOCIATED PROTEIN RIF1"/>
    <property type="match status" value="1"/>
</dbReference>
<dbReference type="InterPro" id="IPR016024">
    <property type="entry name" value="ARM-type_fold"/>
</dbReference>
<comment type="subcellular location">
    <subcellularLocation>
        <location evidence="2">Chromosome</location>
        <location evidence="2">Telomere</location>
    </subcellularLocation>
    <subcellularLocation>
        <location evidence="1">Nucleus</location>
    </subcellularLocation>
</comment>
<keyword evidence="4" id="KW-0779">Telomere</keyword>
<feature type="compositionally biased region" description="Polar residues" evidence="7">
    <location>
        <begin position="1394"/>
        <end position="1405"/>
    </location>
</feature>
<evidence type="ECO:0000256" key="3">
    <source>
        <dbReference type="ARBA" id="ARBA00022454"/>
    </source>
</evidence>
<keyword evidence="6" id="KW-0131">Cell cycle</keyword>
<sequence>MSNTMVLPPSPPSTSSRRKPILPKTLAGATSTPQSASSFPGSSNAGSRKRVEFSTGTNAHELESSTQRASSLPQVRSLPPSSECQISLKSILKPVAAEDQPLPSGDDQQDQDCSITEMMESIVSQLSQDDRLISLDAYRTLTSVIREYDEIPEEAALKSKINTILKYIKRDLLRQSKPDESPIADTNLVTQALKVLVIFVWSREYASLLSDEYRAFILDRSIQVINEHVAPKCVIMHYLHLLATQDFRPGLITSNNRVARLLEALQVLPEHVKGNGVVSERMLVYQRLLGQAKHLMKARANLWIEELLTGMTSTLKEIRVKAMALGMKACSEFHTSLSISTTVRSVLEKELAPGKKFSSCMCRKLEKMISAKEEASQVPQIWAIVIVLSNGPDTRINAWSELKEWLTVIQRCFNSSESAVRQQANMAWNRFVHLARPQDASDSLMAMLAKPLAAQLERQGTDKTVKSSRATAASSYCNLLYYAFRSKATHKQYTKVWNEYIVKVMKSSLFEKNTANSDLACRILIALLWNPNTNTKLYNDTRGFESTPVEPDELPTIDCKWVRGRTAGILEIFSVLLRYSSWGASGQSDRAYIAVAWTHFLKALREAGSKEIKPSSQTRHATTSVLDFLGRLWVESSTQKDDTSGQTRYPSIAQVRQMTRSAVVELGADPVLTSLGEESAEIENAFILAECLKSVLAALKRLTQDEELRSQLHYPKITLGSLLSQYEKGLELLSACIVGELQSDGHNLAALAEGLTTIEQVLSSVSERQLVQTFSTLSGALVPLLKDEGRQLGDSQDEVFAQAYQKFTKTVMHTLTKVPTSAVSTLDEIFAAPFESSHASGRAMAAELWDTYFANQQSLLAGPRLLEALDKVGNAMDAEVSEAQQTPEVHDDDHHPVELAPANDGSPSPHDYADNSPEKMQGAGEESPILGSQHQELNMAPTSRPRSRHDDSQLNFVAIESSPPANDEPESQFLTAHQKEVRDRQRSEPAVVFPDLRSTPRNHGRSESQGNCGFARKAAALGERPSTPTLPRNHDQEEPEIAASPTPRARHFAKQITDIDVPSSPPSMPENQEKEVVEGDVHSSPFQAPVEDAHIGIDLDIPQPERALDEGAMHTVETFNGANADEELAIEELVTVHEEVPSTSADPTTNDKEAVGGAAEHQFIEVEVSLPSTVEETPMDVDANKAEGDSTPPATPRADSDEIDILSASQLSQDLNRHISQAEEGTHIDMEEIHQPEVEEPASQNQRSRGSRKRKAPKSAPTVAKRTRRSKTSSQESTASSEPPVAPLRVADVDEMMDFIEVAPAQPAKDTALNVQTDSALKSAEPSPKPRTRRTRNRARHSRSQKTHSQQVEVLVPIDTSQIPEVPDVITEDMVNVEASDELVQDQPVAEDVSSGSQAQQTSEAQKGEGIISSLQAVLDRLTSENPQDIDLRAVEDLCFHIRFQAQVVAQQNKA</sequence>
<evidence type="ECO:0000259" key="8">
    <source>
        <dbReference type="Pfam" id="PF12231"/>
    </source>
</evidence>
<keyword evidence="3" id="KW-0158">Chromosome</keyword>